<dbReference type="Proteomes" id="UP000001542">
    <property type="component" value="Unassembled WGS sequence"/>
</dbReference>
<dbReference type="GO" id="GO:0005524">
    <property type="term" value="F:ATP binding"/>
    <property type="evidence" value="ECO:0007669"/>
    <property type="project" value="InterPro"/>
</dbReference>
<gene>
    <name evidence="3" type="ORF">TVAG_472130</name>
</gene>
<evidence type="ECO:0000313" key="4">
    <source>
        <dbReference type="Proteomes" id="UP000001542"/>
    </source>
</evidence>
<dbReference type="InterPro" id="IPR000719">
    <property type="entry name" value="Prot_kinase_dom"/>
</dbReference>
<dbReference type="eggNOG" id="KOG0591">
    <property type="taxonomic scope" value="Eukaryota"/>
</dbReference>
<dbReference type="VEuPathDB" id="TrichDB:TVAG_472130"/>
<organism evidence="3 4">
    <name type="scientific">Trichomonas vaginalis (strain ATCC PRA-98 / G3)</name>
    <dbReference type="NCBI Taxonomy" id="412133"/>
    <lineage>
        <taxon>Eukaryota</taxon>
        <taxon>Metamonada</taxon>
        <taxon>Parabasalia</taxon>
        <taxon>Trichomonadida</taxon>
        <taxon>Trichomonadidae</taxon>
        <taxon>Trichomonas</taxon>
    </lineage>
</organism>
<name>A2F5S6_TRIV3</name>
<dbReference type="SUPFAM" id="SSF56112">
    <property type="entry name" value="Protein kinase-like (PK-like)"/>
    <property type="match status" value="1"/>
</dbReference>
<dbReference type="PROSITE" id="PS50011">
    <property type="entry name" value="PROTEIN_KINASE_DOM"/>
    <property type="match status" value="1"/>
</dbReference>
<dbReference type="GO" id="GO:0004672">
    <property type="term" value="F:protein kinase activity"/>
    <property type="evidence" value="ECO:0007669"/>
    <property type="project" value="InterPro"/>
</dbReference>
<reference evidence="3" key="1">
    <citation type="submission" date="2006-10" db="EMBL/GenBank/DDBJ databases">
        <authorList>
            <person name="Amadeo P."/>
            <person name="Zhao Q."/>
            <person name="Wortman J."/>
            <person name="Fraser-Liggett C."/>
            <person name="Carlton J."/>
        </authorList>
    </citation>
    <scope>NUCLEOTIDE SEQUENCE</scope>
    <source>
        <strain evidence="3">G3</strain>
    </source>
</reference>
<evidence type="ECO:0000313" key="3">
    <source>
        <dbReference type="EMBL" id="EAX99711.1"/>
    </source>
</evidence>
<proteinExistence type="predicted"/>
<dbReference type="PANTHER" id="PTHR44305">
    <property type="entry name" value="SI:DKEY-192D15.2-RELATED"/>
    <property type="match status" value="1"/>
</dbReference>
<dbReference type="Gene3D" id="3.30.200.20">
    <property type="entry name" value="Phosphorylase Kinase, domain 1"/>
    <property type="match status" value="1"/>
</dbReference>
<dbReference type="Gene3D" id="1.10.510.10">
    <property type="entry name" value="Transferase(Phosphotransferase) domain 1"/>
    <property type="match status" value="2"/>
</dbReference>
<sequence length="268" mass="31408">MEEYRKEKDIGKRSGVYTRLADNELFFIKSIPFVGLDHQKKSELVSRYNQMLSKTQTMKTIARFHNPIVQNGILNAALDYCGENSLERIIRETKETNNKFSEDFIWKLIALICLDLYDLHTQSRPISHGRITTDNVFRPNSSSIKVGICNLEDYERLTPQDDMFQLGCLIYELLTLESYDHEMNSSFKERKLHNYNKDLSKLIIELTHSNPDRRPNVVYVLERLEVAVYVQEIKYENAKEINQILKGDIDRLQIEIDENKKKLAAKNL</sequence>
<dbReference type="KEGG" id="tva:4757527"/>
<accession>A2F5S6</accession>
<evidence type="ECO:0000259" key="2">
    <source>
        <dbReference type="PROSITE" id="PS50011"/>
    </source>
</evidence>
<dbReference type="SMR" id="A2F5S6"/>
<dbReference type="PANTHER" id="PTHR44305:SF24">
    <property type="entry name" value="TYROSINE-PROTEIN KINASE C03B1.5-RELATED"/>
    <property type="match status" value="1"/>
</dbReference>
<dbReference type="EMBL" id="DS113627">
    <property type="protein sequence ID" value="EAX99711.1"/>
    <property type="molecule type" value="Genomic_DNA"/>
</dbReference>
<dbReference type="RefSeq" id="XP_001312641.1">
    <property type="nucleotide sequence ID" value="XM_001312640.1"/>
</dbReference>
<protein>
    <recommendedName>
        <fullName evidence="2">Protein kinase domain-containing protein</fullName>
    </recommendedName>
</protein>
<feature type="coiled-coil region" evidence="1">
    <location>
        <begin position="235"/>
        <end position="262"/>
    </location>
</feature>
<evidence type="ECO:0000256" key="1">
    <source>
        <dbReference type="SAM" id="Coils"/>
    </source>
</evidence>
<feature type="domain" description="Protein kinase" evidence="2">
    <location>
        <begin position="4"/>
        <end position="230"/>
    </location>
</feature>
<reference evidence="3" key="2">
    <citation type="journal article" date="2007" name="Science">
        <title>Draft genome sequence of the sexually transmitted pathogen Trichomonas vaginalis.</title>
        <authorList>
            <person name="Carlton J.M."/>
            <person name="Hirt R.P."/>
            <person name="Silva J.C."/>
            <person name="Delcher A.L."/>
            <person name="Schatz M."/>
            <person name="Zhao Q."/>
            <person name="Wortman J.R."/>
            <person name="Bidwell S.L."/>
            <person name="Alsmark U.C.M."/>
            <person name="Besteiro S."/>
            <person name="Sicheritz-Ponten T."/>
            <person name="Noel C.J."/>
            <person name="Dacks J.B."/>
            <person name="Foster P.G."/>
            <person name="Simillion C."/>
            <person name="Van de Peer Y."/>
            <person name="Miranda-Saavedra D."/>
            <person name="Barton G.J."/>
            <person name="Westrop G.D."/>
            <person name="Mueller S."/>
            <person name="Dessi D."/>
            <person name="Fiori P.L."/>
            <person name="Ren Q."/>
            <person name="Paulsen I."/>
            <person name="Zhang H."/>
            <person name="Bastida-Corcuera F.D."/>
            <person name="Simoes-Barbosa A."/>
            <person name="Brown M.T."/>
            <person name="Hayes R.D."/>
            <person name="Mukherjee M."/>
            <person name="Okumura C.Y."/>
            <person name="Schneider R."/>
            <person name="Smith A.J."/>
            <person name="Vanacova S."/>
            <person name="Villalvazo M."/>
            <person name="Haas B.J."/>
            <person name="Pertea M."/>
            <person name="Feldblyum T.V."/>
            <person name="Utterback T.R."/>
            <person name="Shu C.L."/>
            <person name="Osoegawa K."/>
            <person name="de Jong P.J."/>
            <person name="Hrdy I."/>
            <person name="Horvathova L."/>
            <person name="Zubacova Z."/>
            <person name="Dolezal P."/>
            <person name="Malik S.B."/>
            <person name="Logsdon J.M. Jr."/>
            <person name="Henze K."/>
            <person name="Gupta A."/>
            <person name="Wang C.C."/>
            <person name="Dunne R.L."/>
            <person name="Upcroft J.A."/>
            <person name="Upcroft P."/>
            <person name="White O."/>
            <person name="Salzberg S.L."/>
            <person name="Tang P."/>
            <person name="Chiu C.-H."/>
            <person name="Lee Y.-S."/>
            <person name="Embley T.M."/>
            <person name="Coombs G.H."/>
            <person name="Mottram J.C."/>
            <person name="Tachezy J."/>
            <person name="Fraser-Liggett C.M."/>
            <person name="Johnson P.J."/>
        </authorList>
    </citation>
    <scope>NUCLEOTIDE SEQUENCE [LARGE SCALE GENOMIC DNA]</scope>
    <source>
        <strain evidence="3">G3</strain>
    </source>
</reference>
<dbReference type="InParanoid" id="A2F5S6"/>
<dbReference type="InterPro" id="IPR053083">
    <property type="entry name" value="TF_kinase-domain_protein"/>
</dbReference>
<dbReference type="VEuPathDB" id="TrichDB:TVAGG3_0872020"/>
<dbReference type="SMART" id="SM00220">
    <property type="entry name" value="S_TKc"/>
    <property type="match status" value="1"/>
</dbReference>
<dbReference type="InterPro" id="IPR011009">
    <property type="entry name" value="Kinase-like_dom_sf"/>
</dbReference>
<dbReference type="AlphaFoldDB" id="A2F5S6"/>
<keyword evidence="1" id="KW-0175">Coiled coil</keyword>
<keyword evidence="4" id="KW-1185">Reference proteome</keyword>
<dbReference type="STRING" id="5722.A2F5S6"/>